<dbReference type="SUPFAM" id="SSF48264">
    <property type="entry name" value="Cytochrome P450"/>
    <property type="match status" value="1"/>
</dbReference>
<keyword evidence="12" id="KW-1185">Reference proteome</keyword>
<organism evidence="11 12">
    <name type="scientific">Arabis alpina</name>
    <name type="common">Alpine rock-cress</name>
    <dbReference type="NCBI Taxonomy" id="50452"/>
    <lineage>
        <taxon>Eukaryota</taxon>
        <taxon>Viridiplantae</taxon>
        <taxon>Streptophyta</taxon>
        <taxon>Embryophyta</taxon>
        <taxon>Tracheophyta</taxon>
        <taxon>Spermatophyta</taxon>
        <taxon>Magnoliopsida</taxon>
        <taxon>eudicotyledons</taxon>
        <taxon>Gunneridae</taxon>
        <taxon>Pentapetalae</taxon>
        <taxon>rosids</taxon>
        <taxon>malvids</taxon>
        <taxon>Brassicales</taxon>
        <taxon>Brassicaceae</taxon>
        <taxon>Arabideae</taxon>
        <taxon>Arabis</taxon>
    </lineage>
</organism>
<keyword evidence="5 9" id="KW-0560">Oxidoreductase</keyword>
<dbReference type="GO" id="GO:0004497">
    <property type="term" value="F:monooxygenase activity"/>
    <property type="evidence" value="ECO:0007669"/>
    <property type="project" value="UniProtKB-KW"/>
</dbReference>
<feature type="chain" id="PRO_5001822738" description="Cytochrome p450" evidence="10">
    <location>
        <begin position="26"/>
        <end position="474"/>
    </location>
</feature>
<evidence type="ECO:0000256" key="9">
    <source>
        <dbReference type="RuleBase" id="RU000461"/>
    </source>
</evidence>
<dbReference type="OMA" id="SNPLFWG"/>
<dbReference type="OrthoDB" id="1470350at2759"/>
<dbReference type="Gene3D" id="1.10.630.10">
    <property type="entry name" value="Cytochrome P450"/>
    <property type="match status" value="1"/>
</dbReference>
<evidence type="ECO:0008006" key="13">
    <source>
        <dbReference type="Google" id="ProtNLM"/>
    </source>
</evidence>
<evidence type="ECO:0000256" key="10">
    <source>
        <dbReference type="SAM" id="SignalP"/>
    </source>
</evidence>
<feature type="signal peptide" evidence="10">
    <location>
        <begin position="1"/>
        <end position="25"/>
    </location>
</feature>
<accession>A0A087GYF3</accession>
<dbReference type="InterPro" id="IPR001128">
    <property type="entry name" value="Cyt_P450"/>
</dbReference>
<dbReference type="PANTHER" id="PTHR24296">
    <property type="entry name" value="CYTOCHROME P450"/>
    <property type="match status" value="1"/>
</dbReference>
<dbReference type="GO" id="GO:0006629">
    <property type="term" value="P:lipid metabolic process"/>
    <property type="evidence" value="ECO:0007669"/>
    <property type="project" value="UniProtKB-ARBA"/>
</dbReference>
<comment type="similarity">
    <text evidence="2 9">Belongs to the cytochrome P450 family.</text>
</comment>
<evidence type="ECO:0000256" key="5">
    <source>
        <dbReference type="ARBA" id="ARBA00023002"/>
    </source>
</evidence>
<evidence type="ECO:0000256" key="6">
    <source>
        <dbReference type="ARBA" id="ARBA00023004"/>
    </source>
</evidence>
<keyword evidence="10" id="KW-0732">Signal</keyword>
<gene>
    <name evidence="11" type="ordered locus">AALP_Aa5g208900</name>
</gene>
<keyword evidence="3 8" id="KW-0349">Heme</keyword>
<keyword evidence="7 9" id="KW-0503">Monooxygenase</keyword>
<dbReference type="GO" id="GO:0005506">
    <property type="term" value="F:iron ion binding"/>
    <property type="evidence" value="ECO:0007669"/>
    <property type="project" value="InterPro"/>
</dbReference>
<dbReference type="Gramene" id="KFK34905">
    <property type="protein sequence ID" value="KFK34905"/>
    <property type="gene ID" value="AALP_AA5G208900"/>
</dbReference>
<evidence type="ECO:0000256" key="1">
    <source>
        <dbReference type="ARBA" id="ARBA00001971"/>
    </source>
</evidence>
<protein>
    <recommendedName>
        <fullName evidence="13">Cytochrome p450</fullName>
    </recommendedName>
</protein>
<keyword evidence="6 8" id="KW-0408">Iron</keyword>
<sequence>MELFIFLLLLLPIFLFFIFSRNSSSDPGYKSYPIIGSLPGLAKNRHRPLDWTVEILSRCPTQTSVFRRPVNQRIVVTANPANVEYILKTKFECFPKGELFISFLEDFLGRGIFNSDGEMWWKQRKTASYEFNTRSLRDFVMTNVTIEINTRLVPVLSEAANAGKLIDIQDVFERFAFDNICKLAFNVDPGCLGDDGAVGVKFMRAFETASEIISKRFQSLVSYTWKIKRKLNIGSERVLRESIVSVHKFADDIVRNRIIDHGRSENKNEDLLSRFISNEEMNSPELLRDIVISFILAGRDSTSSALSWFFWLLSLHPEVEHKILQELRLIRERTGKKIGDVYGFEDLKLMNFLHAAITESLRLYPPIPLDQMSCVEDTVLPDGTFVGKDWGISYSAYVMGRMESENPYKFPVFHAGPRMCIGKEMAYIQIKSIVASMLERFVVEVPGKEERPEILLSVTLRIKGGLFVKLHERT</sequence>
<dbReference type="eggNOG" id="KOG0157">
    <property type="taxonomic scope" value="Eukaryota"/>
</dbReference>
<proteinExistence type="inferred from homology"/>
<dbReference type="EMBL" id="CM002873">
    <property type="protein sequence ID" value="KFK34905.1"/>
    <property type="molecule type" value="Genomic_DNA"/>
</dbReference>
<dbReference type="AlphaFoldDB" id="A0A087GYF3"/>
<feature type="binding site" description="axial binding residue" evidence="8">
    <location>
        <position position="420"/>
    </location>
    <ligand>
        <name>heme</name>
        <dbReference type="ChEBI" id="CHEBI:30413"/>
    </ligand>
    <ligandPart>
        <name>Fe</name>
        <dbReference type="ChEBI" id="CHEBI:18248"/>
    </ligandPart>
</feature>
<dbReference type="InterPro" id="IPR017972">
    <property type="entry name" value="Cyt_P450_CS"/>
</dbReference>
<dbReference type="GO" id="GO:0020037">
    <property type="term" value="F:heme binding"/>
    <property type="evidence" value="ECO:0007669"/>
    <property type="project" value="InterPro"/>
</dbReference>
<evidence type="ECO:0000313" key="11">
    <source>
        <dbReference type="EMBL" id="KFK34905.1"/>
    </source>
</evidence>
<dbReference type="PRINTS" id="PR00463">
    <property type="entry name" value="EP450I"/>
</dbReference>
<dbReference type="Proteomes" id="UP000029120">
    <property type="component" value="Chromosome 5"/>
</dbReference>
<evidence type="ECO:0000256" key="2">
    <source>
        <dbReference type="ARBA" id="ARBA00010617"/>
    </source>
</evidence>
<dbReference type="GO" id="GO:0016705">
    <property type="term" value="F:oxidoreductase activity, acting on paired donors, with incorporation or reduction of molecular oxygen"/>
    <property type="evidence" value="ECO:0007669"/>
    <property type="project" value="InterPro"/>
</dbReference>
<evidence type="ECO:0000256" key="4">
    <source>
        <dbReference type="ARBA" id="ARBA00022723"/>
    </source>
</evidence>
<reference evidence="12" key="1">
    <citation type="journal article" date="2015" name="Nat. Plants">
        <title>Genome expansion of Arabis alpina linked with retrotransposition and reduced symmetric DNA methylation.</title>
        <authorList>
            <person name="Willing E.M."/>
            <person name="Rawat V."/>
            <person name="Mandakova T."/>
            <person name="Maumus F."/>
            <person name="James G.V."/>
            <person name="Nordstroem K.J."/>
            <person name="Becker C."/>
            <person name="Warthmann N."/>
            <person name="Chica C."/>
            <person name="Szarzynska B."/>
            <person name="Zytnicki M."/>
            <person name="Albani M.C."/>
            <person name="Kiefer C."/>
            <person name="Bergonzi S."/>
            <person name="Castaings L."/>
            <person name="Mateos J.L."/>
            <person name="Berns M.C."/>
            <person name="Bujdoso N."/>
            <person name="Piofczyk T."/>
            <person name="de Lorenzo L."/>
            <person name="Barrero-Sicilia C."/>
            <person name="Mateos I."/>
            <person name="Piednoel M."/>
            <person name="Hagmann J."/>
            <person name="Chen-Min-Tao R."/>
            <person name="Iglesias-Fernandez R."/>
            <person name="Schuster S.C."/>
            <person name="Alonso-Blanco C."/>
            <person name="Roudier F."/>
            <person name="Carbonero P."/>
            <person name="Paz-Ares J."/>
            <person name="Davis S.J."/>
            <person name="Pecinka A."/>
            <person name="Quesneville H."/>
            <person name="Colot V."/>
            <person name="Lysak M.A."/>
            <person name="Weigel D."/>
            <person name="Coupland G."/>
            <person name="Schneeberger K."/>
        </authorList>
    </citation>
    <scope>NUCLEOTIDE SEQUENCE [LARGE SCALE GENOMIC DNA]</scope>
    <source>
        <strain evidence="12">cv. Pajares</strain>
    </source>
</reference>
<dbReference type="PRINTS" id="PR00385">
    <property type="entry name" value="P450"/>
</dbReference>
<dbReference type="InterPro" id="IPR036396">
    <property type="entry name" value="Cyt_P450_sf"/>
</dbReference>
<dbReference type="CDD" id="cd11064">
    <property type="entry name" value="CYP86A"/>
    <property type="match status" value="1"/>
</dbReference>
<dbReference type="PROSITE" id="PS00086">
    <property type="entry name" value="CYTOCHROME_P450"/>
    <property type="match status" value="1"/>
</dbReference>
<evidence type="ECO:0000256" key="3">
    <source>
        <dbReference type="ARBA" id="ARBA00022617"/>
    </source>
</evidence>
<dbReference type="Pfam" id="PF00067">
    <property type="entry name" value="p450"/>
    <property type="match status" value="2"/>
</dbReference>
<comment type="cofactor">
    <cofactor evidence="1 8">
        <name>heme</name>
        <dbReference type="ChEBI" id="CHEBI:30413"/>
    </cofactor>
</comment>
<dbReference type="InterPro" id="IPR002401">
    <property type="entry name" value="Cyt_P450_E_grp-I"/>
</dbReference>
<evidence type="ECO:0000256" key="7">
    <source>
        <dbReference type="ARBA" id="ARBA00023033"/>
    </source>
</evidence>
<evidence type="ECO:0000313" key="12">
    <source>
        <dbReference type="Proteomes" id="UP000029120"/>
    </source>
</evidence>
<name>A0A087GYF3_ARAAL</name>
<keyword evidence="4 8" id="KW-0479">Metal-binding</keyword>
<evidence type="ECO:0000256" key="8">
    <source>
        <dbReference type="PIRSR" id="PIRSR602401-1"/>
    </source>
</evidence>